<dbReference type="Pfam" id="PF00400">
    <property type="entry name" value="WD40"/>
    <property type="match status" value="3"/>
</dbReference>
<dbReference type="PANTHER" id="PTHR18763:SF0">
    <property type="entry name" value="WD REPEAT-CONTAINING PROTEIN 18"/>
    <property type="match status" value="1"/>
</dbReference>
<reference evidence="5" key="1">
    <citation type="submission" date="2023-08" db="EMBL/GenBank/DDBJ databases">
        <authorList>
            <person name="Audoor S."/>
            <person name="Bilcke G."/>
        </authorList>
    </citation>
    <scope>NUCLEOTIDE SEQUENCE</scope>
</reference>
<dbReference type="GO" id="GO:0006364">
    <property type="term" value="P:rRNA processing"/>
    <property type="evidence" value="ECO:0007669"/>
    <property type="project" value="TreeGrafter"/>
</dbReference>
<dbReference type="EMBL" id="CAKOGP040002313">
    <property type="protein sequence ID" value="CAJ1967087.1"/>
    <property type="molecule type" value="Genomic_DNA"/>
</dbReference>
<keyword evidence="2" id="KW-0677">Repeat</keyword>
<dbReference type="PANTHER" id="PTHR18763">
    <property type="entry name" value="WD-REPEAT PROTEIN 18"/>
    <property type="match status" value="1"/>
</dbReference>
<evidence type="ECO:0000313" key="6">
    <source>
        <dbReference type="Proteomes" id="UP001295423"/>
    </source>
</evidence>
<gene>
    <name evidence="5" type="ORF">CYCCA115_LOCUS22607</name>
</gene>
<dbReference type="InterPro" id="IPR036322">
    <property type="entry name" value="WD40_repeat_dom_sf"/>
</dbReference>
<dbReference type="InterPro" id="IPR015943">
    <property type="entry name" value="WD40/YVTN_repeat-like_dom_sf"/>
</dbReference>
<dbReference type="Proteomes" id="UP001295423">
    <property type="component" value="Unassembled WGS sequence"/>
</dbReference>
<evidence type="ECO:0008006" key="7">
    <source>
        <dbReference type="Google" id="ProtNLM"/>
    </source>
</evidence>
<sequence length="538" mass="58758">MSSSSKSVVCITTTKPSSSVTPSGGGGSLTVLCPQTGSILSSLRASADLSGKSALGMSSLSPFPESFNPSSSRLVLSFGGNSTRKSDTYAMMLAIRSSTSSPILHWKCRLPEAELTGGMVVSPCGHYIIGGGASGSCFVWSAVGGTLLKTFKAHYRACTCLSFSQCGKYVITGGADGMLHLFPFVDLVDTYSRKSKRASVPLQTWSAHHFPVTCLAVLDGDRVASAAKDGHVAIVELFSNATLAKIKLPNPVESLCHHDSRLYAGSDRGTIYSIDLNAYAMNLTEAQGARLSKRVRREREAFLVNEEAIFGKKMQDDSESLNAYQTEWTGHEHAVSSLAVFVDDAKQFLISGDRLGEVRIWDIESRTSLHTIRPWSNSAMNAAKSATQEKLSSESQHHPITSILVMQQPAESEASGMFSTLAYSGTKGRSGVSDLFPPLQKYPENISTDGDDLSQTAIPFLRPRKGDVGRQRLESRTLRRKRRPIPMEMSKEHENSDRLQKANDQIARLQEELRRKGDEVKRWQTVNNTIVKKLKAKR</sequence>
<dbReference type="GO" id="GO:0005656">
    <property type="term" value="C:nuclear pre-replicative complex"/>
    <property type="evidence" value="ECO:0007669"/>
    <property type="project" value="TreeGrafter"/>
</dbReference>
<dbReference type="InterPro" id="IPR045227">
    <property type="entry name" value="WDR18/Ipi3/RID3"/>
</dbReference>
<keyword evidence="6" id="KW-1185">Reference proteome</keyword>
<dbReference type="SMART" id="SM00320">
    <property type="entry name" value="WD40"/>
    <property type="match status" value="5"/>
</dbReference>
<evidence type="ECO:0000256" key="1">
    <source>
        <dbReference type="ARBA" id="ARBA00022574"/>
    </source>
</evidence>
<protein>
    <recommendedName>
        <fullName evidence="7">WD repeat-containing protein 18</fullName>
    </recommendedName>
</protein>
<feature type="repeat" description="WD" evidence="3">
    <location>
        <begin position="328"/>
        <end position="371"/>
    </location>
</feature>
<evidence type="ECO:0000256" key="3">
    <source>
        <dbReference type="PROSITE-ProRule" id="PRU00221"/>
    </source>
</evidence>
<evidence type="ECO:0000313" key="5">
    <source>
        <dbReference type="EMBL" id="CAJ1967087.1"/>
    </source>
</evidence>
<proteinExistence type="predicted"/>
<evidence type="ECO:0000256" key="2">
    <source>
        <dbReference type="ARBA" id="ARBA00022737"/>
    </source>
</evidence>
<dbReference type="GO" id="GO:0006261">
    <property type="term" value="P:DNA-templated DNA replication"/>
    <property type="evidence" value="ECO:0007669"/>
    <property type="project" value="TreeGrafter"/>
</dbReference>
<feature type="compositionally biased region" description="Basic and acidic residues" evidence="4">
    <location>
        <begin position="489"/>
        <end position="501"/>
    </location>
</feature>
<dbReference type="PROSITE" id="PS50082">
    <property type="entry name" value="WD_REPEATS_2"/>
    <property type="match status" value="1"/>
</dbReference>
<dbReference type="Gene3D" id="2.130.10.10">
    <property type="entry name" value="YVTN repeat-like/Quinoprotein amine dehydrogenase"/>
    <property type="match status" value="2"/>
</dbReference>
<evidence type="ECO:0000256" key="4">
    <source>
        <dbReference type="SAM" id="MobiDB-lite"/>
    </source>
</evidence>
<feature type="region of interest" description="Disordered" evidence="4">
    <location>
        <begin position="468"/>
        <end position="501"/>
    </location>
</feature>
<dbReference type="AlphaFoldDB" id="A0AAD2PXP5"/>
<comment type="caution">
    <text evidence="5">The sequence shown here is derived from an EMBL/GenBank/DDBJ whole genome shotgun (WGS) entry which is preliminary data.</text>
</comment>
<name>A0AAD2PXP5_9STRA</name>
<dbReference type="SUPFAM" id="SSF50978">
    <property type="entry name" value="WD40 repeat-like"/>
    <property type="match status" value="1"/>
</dbReference>
<organism evidence="5 6">
    <name type="scientific">Cylindrotheca closterium</name>
    <dbReference type="NCBI Taxonomy" id="2856"/>
    <lineage>
        <taxon>Eukaryota</taxon>
        <taxon>Sar</taxon>
        <taxon>Stramenopiles</taxon>
        <taxon>Ochrophyta</taxon>
        <taxon>Bacillariophyta</taxon>
        <taxon>Bacillariophyceae</taxon>
        <taxon>Bacillariophycidae</taxon>
        <taxon>Bacillariales</taxon>
        <taxon>Bacillariaceae</taxon>
        <taxon>Cylindrotheca</taxon>
    </lineage>
</organism>
<dbReference type="InterPro" id="IPR001680">
    <property type="entry name" value="WD40_rpt"/>
</dbReference>
<dbReference type="GO" id="GO:0120330">
    <property type="term" value="C:rixosome complex"/>
    <property type="evidence" value="ECO:0007669"/>
    <property type="project" value="TreeGrafter"/>
</dbReference>
<feature type="compositionally biased region" description="Basic and acidic residues" evidence="4">
    <location>
        <begin position="468"/>
        <end position="477"/>
    </location>
</feature>
<accession>A0AAD2PXP5</accession>
<keyword evidence="1 3" id="KW-0853">WD repeat</keyword>